<dbReference type="AlphaFoldDB" id="A0AAD4W3Q0"/>
<proteinExistence type="predicted"/>
<evidence type="ECO:0000313" key="3">
    <source>
        <dbReference type="Proteomes" id="UP001054821"/>
    </source>
</evidence>
<keyword evidence="1" id="KW-0732">Signal</keyword>
<feature type="signal peptide" evidence="1">
    <location>
        <begin position="1"/>
        <end position="21"/>
    </location>
</feature>
<feature type="chain" id="PRO_5041908502" evidence="1">
    <location>
        <begin position="22"/>
        <end position="87"/>
    </location>
</feature>
<accession>A0AAD4W3Q0</accession>
<organism evidence="2 3">
    <name type="scientific">Prunus dulcis</name>
    <name type="common">Almond</name>
    <name type="synonym">Amygdalus dulcis</name>
    <dbReference type="NCBI Taxonomy" id="3755"/>
    <lineage>
        <taxon>Eukaryota</taxon>
        <taxon>Viridiplantae</taxon>
        <taxon>Streptophyta</taxon>
        <taxon>Embryophyta</taxon>
        <taxon>Tracheophyta</taxon>
        <taxon>Spermatophyta</taxon>
        <taxon>Magnoliopsida</taxon>
        <taxon>eudicotyledons</taxon>
        <taxon>Gunneridae</taxon>
        <taxon>Pentapetalae</taxon>
        <taxon>rosids</taxon>
        <taxon>fabids</taxon>
        <taxon>Rosales</taxon>
        <taxon>Rosaceae</taxon>
        <taxon>Amygdaloideae</taxon>
        <taxon>Amygdaleae</taxon>
        <taxon>Prunus</taxon>
    </lineage>
</organism>
<evidence type="ECO:0000313" key="2">
    <source>
        <dbReference type="EMBL" id="KAI5334952.1"/>
    </source>
</evidence>
<sequence length="87" mass="10421">MNPNMQRTIFCMFVLWKRLHGIELNTNILRCCYGLRMSPKQAGFFYLQALQGKLLENNPSSQKSWKDHWFFATGVGRWPRGWRGRWL</sequence>
<evidence type="ECO:0000256" key="1">
    <source>
        <dbReference type="SAM" id="SignalP"/>
    </source>
</evidence>
<name>A0AAD4W3Q0_PRUDU</name>
<reference evidence="2 3" key="1">
    <citation type="journal article" date="2022" name="G3 (Bethesda)">
        <title>Whole-genome sequence and methylome profiling of the almond [Prunus dulcis (Mill.) D.A. Webb] cultivar 'Nonpareil'.</title>
        <authorList>
            <person name="D'Amico-Willman K.M."/>
            <person name="Ouma W.Z."/>
            <person name="Meulia T."/>
            <person name="Sideli G.M."/>
            <person name="Gradziel T.M."/>
            <person name="Fresnedo-Ramirez J."/>
        </authorList>
    </citation>
    <scope>NUCLEOTIDE SEQUENCE [LARGE SCALE GENOMIC DNA]</scope>
    <source>
        <strain evidence="2">Clone GOH B32 T37-40</strain>
    </source>
</reference>
<protein>
    <submittedName>
        <fullName evidence="2">Uncharacterized protein</fullName>
    </submittedName>
</protein>
<dbReference type="Proteomes" id="UP001054821">
    <property type="component" value="Chromosome 4"/>
</dbReference>
<keyword evidence="3" id="KW-1185">Reference proteome</keyword>
<comment type="caution">
    <text evidence="2">The sequence shown here is derived from an EMBL/GenBank/DDBJ whole genome shotgun (WGS) entry which is preliminary data.</text>
</comment>
<gene>
    <name evidence="2" type="ORF">L3X38_025085</name>
</gene>
<dbReference type="EMBL" id="JAJFAZ020000004">
    <property type="protein sequence ID" value="KAI5334952.1"/>
    <property type="molecule type" value="Genomic_DNA"/>
</dbReference>